<dbReference type="PROSITE" id="PS50873">
    <property type="entry name" value="PEROXIDASE_4"/>
    <property type="match status" value="1"/>
</dbReference>
<feature type="binding site" evidence="8">
    <location>
        <position position="254"/>
    </location>
    <ligand>
        <name>Ca(2+)</name>
        <dbReference type="ChEBI" id="CHEBI:29108"/>
        <label>2</label>
    </ligand>
</feature>
<keyword evidence="4 11" id="KW-0560">Oxidoreductase</keyword>
<keyword evidence="8" id="KW-0408">Iron</keyword>
<dbReference type="Pfam" id="PF00141">
    <property type="entry name" value="peroxidase"/>
    <property type="match status" value="1"/>
</dbReference>
<feature type="chain" id="PRO_5044048836" description="Peroxidase" evidence="11">
    <location>
        <begin position="20"/>
        <end position="341"/>
    </location>
</feature>
<feature type="binding site" evidence="8">
    <location>
        <position position="123"/>
    </location>
    <ligand>
        <name>Ca(2+)</name>
        <dbReference type="ChEBI" id="CHEBI:29108"/>
        <label>1</label>
    </ligand>
</feature>
<dbReference type="GeneID" id="96008545"/>
<feature type="binding site" evidence="8">
    <location>
        <position position="121"/>
    </location>
    <ligand>
        <name>Ca(2+)</name>
        <dbReference type="ChEBI" id="CHEBI:29108"/>
        <label>1</label>
    </ligand>
</feature>
<evidence type="ECO:0000256" key="3">
    <source>
        <dbReference type="ARBA" id="ARBA00022617"/>
    </source>
</evidence>
<dbReference type="GO" id="GO:0020037">
    <property type="term" value="F:heme binding"/>
    <property type="evidence" value="ECO:0007669"/>
    <property type="project" value="UniProtKB-UniRule"/>
</dbReference>
<dbReference type="GO" id="GO:0046872">
    <property type="term" value="F:metal ion binding"/>
    <property type="evidence" value="ECO:0007669"/>
    <property type="project" value="UniProtKB-UniRule"/>
</dbReference>
<dbReference type="InterPro" id="IPR001621">
    <property type="entry name" value="Ligninase"/>
</dbReference>
<feature type="binding site" evidence="8">
    <location>
        <position position="102"/>
    </location>
    <ligand>
        <name>Ca(2+)</name>
        <dbReference type="ChEBI" id="CHEBI:29108"/>
        <label>1</label>
    </ligand>
</feature>
<evidence type="ECO:0000259" key="12">
    <source>
        <dbReference type="PROSITE" id="PS50873"/>
    </source>
</evidence>
<evidence type="ECO:0000256" key="5">
    <source>
        <dbReference type="ARBA" id="ARBA00023157"/>
    </source>
</evidence>
<evidence type="ECO:0000256" key="10">
    <source>
        <dbReference type="PIRSR" id="PIRSR601621-4"/>
    </source>
</evidence>
<feature type="binding site" evidence="8">
    <location>
        <position position="259"/>
    </location>
    <ligand>
        <name>Ca(2+)</name>
        <dbReference type="ChEBI" id="CHEBI:29108"/>
        <label>2</label>
    </ligand>
</feature>
<dbReference type="InterPro" id="IPR019793">
    <property type="entry name" value="Peroxidases_heam-ligand_BS"/>
</dbReference>
<feature type="binding site" evidence="8">
    <location>
        <position position="119"/>
    </location>
    <ligand>
        <name>Ca(2+)</name>
        <dbReference type="ChEBI" id="CHEBI:29108"/>
        <label>1</label>
    </ligand>
</feature>
<evidence type="ECO:0000256" key="9">
    <source>
        <dbReference type="PIRSR" id="PIRSR601621-3"/>
    </source>
</evidence>
<keyword evidence="5 10" id="KW-1015">Disulfide bond</keyword>
<evidence type="ECO:0000256" key="7">
    <source>
        <dbReference type="PIRSR" id="PIRSR601621-1"/>
    </source>
</evidence>
<evidence type="ECO:0000256" key="11">
    <source>
        <dbReference type="RuleBase" id="RU363051"/>
    </source>
</evidence>
<feature type="disulfide bond" evidence="10">
    <location>
        <begin position="88"/>
        <end position="175"/>
    </location>
</feature>
<dbReference type="GO" id="GO:0004601">
    <property type="term" value="F:peroxidase activity"/>
    <property type="evidence" value="ECO:0007669"/>
    <property type="project" value="UniProtKB-KW"/>
</dbReference>
<dbReference type="SUPFAM" id="SSF48113">
    <property type="entry name" value="Heme-dependent peroxidases"/>
    <property type="match status" value="1"/>
</dbReference>
<organism evidence="13 14">
    <name type="scientific">Cladosporium halotolerans</name>
    <dbReference type="NCBI Taxonomy" id="1052096"/>
    <lineage>
        <taxon>Eukaryota</taxon>
        <taxon>Fungi</taxon>
        <taxon>Dikarya</taxon>
        <taxon>Ascomycota</taxon>
        <taxon>Pezizomycotina</taxon>
        <taxon>Dothideomycetes</taxon>
        <taxon>Dothideomycetidae</taxon>
        <taxon>Cladosporiales</taxon>
        <taxon>Cladosporiaceae</taxon>
        <taxon>Cladosporium</taxon>
    </lineage>
</organism>
<proteinExistence type="inferred from homology"/>
<dbReference type="AlphaFoldDB" id="A0AB34KID9"/>
<feature type="binding site" description="axial binding residue" evidence="8">
    <location>
        <position position="232"/>
    </location>
    <ligand>
        <name>heme b</name>
        <dbReference type="ChEBI" id="CHEBI:60344"/>
    </ligand>
    <ligandPart>
        <name>Fe</name>
        <dbReference type="ChEBI" id="CHEBI:18248"/>
    </ligandPart>
</feature>
<feature type="binding site" evidence="8">
    <location>
        <position position="252"/>
    </location>
    <ligand>
        <name>Ca(2+)</name>
        <dbReference type="ChEBI" id="CHEBI:29108"/>
        <label>2</label>
    </ligand>
</feature>
<protein>
    <recommendedName>
        <fullName evidence="11">Peroxidase</fullName>
        <ecNumber evidence="11">1.11.1.-</ecNumber>
    </recommendedName>
</protein>
<dbReference type="GO" id="GO:0042744">
    <property type="term" value="P:hydrogen peroxide catabolic process"/>
    <property type="evidence" value="ECO:0007669"/>
    <property type="project" value="TreeGrafter"/>
</dbReference>
<comment type="cofactor">
    <cofactor evidence="8">
        <name>heme b</name>
        <dbReference type="ChEBI" id="CHEBI:60344"/>
    </cofactor>
    <text evidence="8">Binds 1 heme b (iron(II)-protoporphyrin IX) group per subunit.</text>
</comment>
<evidence type="ECO:0000313" key="14">
    <source>
        <dbReference type="Proteomes" id="UP000803884"/>
    </source>
</evidence>
<comment type="similarity">
    <text evidence="1 11">Belongs to the peroxidase family. Ligninase subfamily.</text>
</comment>
<keyword evidence="6" id="KW-0325">Glycoprotein</keyword>
<dbReference type="RefSeq" id="XP_069226893.1">
    <property type="nucleotide sequence ID" value="XM_069375707.1"/>
</dbReference>
<dbReference type="PANTHER" id="PTHR31356:SF66">
    <property type="entry name" value="CATALASE-PEROXIDASE"/>
    <property type="match status" value="1"/>
</dbReference>
<dbReference type="PROSITE" id="PS00435">
    <property type="entry name" value="PEROXIDASE_1"/>
    <property type="match status" value="1"/>
</dbReference>
<evidence type="ECO:0000256" key="2">
    <source>
        <dbReference type="ARBA" id="ARBA00022559"/>
    </source>
</evidence>
<name>A0AB34KID9_9PEZI</name>
<comment type="cofactor">
    <cofactor evidence="8 11">
        <name>Ca(2+)</name>
        <dbReference type="ChEBI" id="CHEBI:29108"/>
    </cofactor>
    <text evidence="8 11">Binds 2 calcium ions per subunit.</text>
</comment>
<dbReference type="PANTHER" id="PTHR31356">
    <property type="entry name" value="THYLAKOID LUMENAL 29 KDA PROTEIN, CHLOROPLASTIC-RELATED"/>
    <property type="match status" value="1"/>
</dbReference>
<keyword evidence="14" id="KW-1185">Reference proteome</keyword>
<dbReference type="InterPro" id="IPR010255">
    <property type="entry name" value="Haem_peroxidase_sf"/>
</dbReference>
<keyword evidence="2 11" id="KW-0575">Peroxidase</keyword>
<feature type="domain" description="Plant heme peroxidase family profile" evidence="12">
    <location>
        <begin position="52"/>
        <end position="336"/>
    </location>
</feature>
<dbReference type="Gene3D" id="1.10.420.10">
    <property type="entry name" value="Peroxidase, domain 2"/>
    <property type="match status" value="1"/>
</dbReference>
<dbReference type="EMBL" id="JAAQHG020000031">
    <property type="protein sequence ID" value="KAL1583787.1"/>
    <property type="molecule type" value="Genomic_DNA"/>
</dbReference>
<dbReference type="InterPro" id="IPR002016">
    <property type="entry name" value="Haem_peroxidase"/>
</dbReference>
<dbReference type="PRINTS" id="PR00458">
    <property type="entry name" value="PEROXIDASE"/>
</dbReference>
<reference evidence="13 14" key="1">
    <citation type="journal article" date="2020" name="Microbiol. Resour. Announc.">
        <title>Draft Genome Sequence of a Cladosporium Species Isolated from the Mesophotic Ascidian Didemnum maculosum.</title>
        <authorList>
            <person name="Gioti A."/>
            <person name="Siaperas R."/>
            <person name="Nikolaivits E."/>
            <person name="Le Goff G."/>
            <person name="Ouazzani J."/>
            <person name="Kotoulas G."/>
            <person name="Topakas E."/>
        </authorList>
    </citation>
    <scope>NUCLEOTIDE SEQUENCE [LARGE SCALE GENOMIC DNA]</scope>
    <source>
        <strain evidence="13 14">TM138-S3</strain>
    </source>
</reference>
<dbReference type="GO" id="GO:0034599">
    <property type="term" value="P:cellular response to oxidative stress"/>
    <property type="evidence" value="ECO:0007669"/>
    <property type="project" value="InterPro"/>
</dbReference>
<keyword evidence="3 8" id="KW-0349">Heme</keyword>
<gene>
    <name evidence="13" type="ORF">WHR41_07102</name>
</gene>
<dbReference type="EC" id="1.11.1.-" evidence="11"/>
<feature type="signal peptide" evidence="11">
    <location>
        <begin position="1"/>
        <end position="19"/>
    </location>
</feature>
<keyword evidence="11" id="KW-0732">Signal</keyword>
<feature type="binding site" evidence="8">
    <location>
        <position position="233"/>
    </location>
    <ligand>
        <name>Ca(2+)</name>
        <dbReference type="ChEBI" id="CHEBI:29108"/>
        <label>2</label>
    </ligand>
</feature>
<dbReference type="PRINTS" id="PR00462">
    <property type="entry name" value="LIGNINASE"/>
</dbReference>
<dbReference type="GO" id="GO:0000302">
    <property type="term" value="P:response to reactive oxygen species"/>
    <property type="evidence" value="ECO:0007669"/>
    <property type="project" value="TreeGrafter"/>
</dbReference>
<dbReference type="Gene3D" id="1.10.520.10">
    <property type="match status" value="1"/>
</dbReference>
<feature type="site" description="Transition state stabilizer" evidence="9">
    <location>
        <position position="97"/>
    </location>
</feature>
<comment type="caution">
    <text evidence="13">The sequence shown here is derived from an EMBL/GenBank/DDBJ whole genome shotgun (WGS) entry which is preliminary data.</text>
</comment>
<evidence type="ECO:0000256" key="6">
    <source>
        <dbReference type="ARBA" id="ARBA00023180"/>
    </source>
</evidence>
<keyword evidence="8 11" id="KW-0106">Calcium</keyword>
<feature type="active site" description="Proton acceptor" evidence="7">
    <location>
        <position position="101"/>
    </location>
</feature>
<evidence type="ECO:0000313" key="13">
    <source>
        <dbReference type="EMBL" id="KAL1583787.1"/>
    </source>
</evidence>
<dbReference type="InterPro" id="IPR044831">
    <property type="entry name" value="Ccp1-like"/>
</dbReference>
<evidence type="ECO:0000256" key="8">
    <source>
        <dbReference type="PIRSR" id="PIRSR601621-2"/>
    </source>
</evidence>
<evidence type="ECO:0000256" key="4">
    <source>
        <dbReference type="ARBA" id="ARBA00023002"/>
    </source>
</evidence>
<evidence type="ECO:0000256" key="1">
    <source>
        <dbReference type="ARBA" id="ARBA00006089"/>
    </source>
</evidence>
<keyword evidence="8 11" id="KW-0479">Metal-binding</keyword>
<dbReference type="Proteomes" id="UP000803884">
    <property type="component" value="Unassembled WGS sequence"/>
</dbReference>
<feature type="disulfide bond" evidence="10">
    <location>
        <begin position="70"/>
        <end position="332"/>
    </location>
</feature>
<sequence>MKSLSVFRAFSLFLACTHAFFYNASLDTRSMALGTLNTVVMGKTAVANPFYLLRRAFFGHEKRSALQSTCPQVWYDIAADFRREFNGCSRYASTAIRFSFHDAGGYSSKNSPYPPANGGADGSLLLSDVEIAREDHNPMQGFREYMLSKWNDYKDQGVGAADFVQAAGNMGIRSCLGPVITTMIGREDSSEAAPEGTLPKAFGQGSDQATIVQLFADKGISARELAALMGAHTVSRSFAQQKSGVKYASPQDDTPQVWDNGYYSQTQHRNTSSAAASFASDVNLAVPGTNVGESYTEFGNSGASWAKAFSEAMLKLSLLGLSEDKVASLVDCTDILHWDVE</sequence>
<accession>A0AB34KID9</accession>